<accession>A0AAW2RNA6</accession>
<reference evidence="1" key="1">
    <citation type="submission" date="2020-06" db="EMBL/GenBank/DDBJ databases">
        <authorList>
            <person name="Li T."/>
            <person name="Hu X."/>
            <person name="Zhang T."/>
            <person name="Song X."/>
            <person name="Zhang H."/>
            <person name="Dai N."/>
            <person name="Sheng W."/>
            <person name="Hou X."/>
            <person name="Wei L."/>
        </authorList>
    </citation>
    <scope>NUCLEOTIDE SEQUENCE</scope>
    <source>
        <strain evidence="1">G01</strain>
        <tissue evidence="1">Leaf</tissue>
    </source>
</reference>
<dbReference type="EMBL" id="JACGWK010000001">
    <property type="protein sequence ID" value="KAL0381524.1"/>
    <property type="molecule type" value="Genomic_DNA"/>
</dbReference>
<name>A0AAW2RNA6_9LAMI</name>
<gene>
    <name evidence="1" type="ORF">Sangu_0216700</name>
</gene>
<organism evidence="1">
    <name type="scientific">Sesamum angustifolium</name>
    <dbReference type="NCBI Taxonomy" id="2727405"/>
    <lineage>
        <taxon>Eukaryota</taxon>
        <taxon>Viridiplantae</taxon>
        <taxon>Streptophyta</taxon>
        <taxon>Embryophyta</taxon>
        <taxon>Tracheophyta</taxon>
        <taxon>Spermatophyta</taxon>
        <taxon>Magnoliopsida</taxon>
        <taxon>eudicotyledons</taxon>
        <taxon>Gunneridae</taxon>
        <taxon>Pentapetalae</taxon>
        <taxon>asterids</taxon>
        <taxon>lamiids</taxon>
        <taxon>Lamiales</taxon>
        <taxon>Pedaliaceae</taxon>
        <taxon>Sesamum</taxon>
    </lineage>
</organism>
<proteinExistence type="predicted"/>
<protein>
    <submittedName>
        <fullName evidence="1">Uncharacterized protein</fullName>
    </submittedName>
</protein>
<reference evidence="1" key="2">
    <citation type="journal article" date="2024" name="Plant">
        <title>Genomic evolution and insights into agronomic trait innovations of Sesamum species.</title>
        <authorList>
            <person name="Miao H."/>
            <person name="Wang L."/>
            <person name="Qu L."/>
            <person name="Liu H."/>
            <person name="Sun Y."/>
            <person name="Le M."/>
            <person name="Wang Q."/>
            <person name="Wei S."/>
            <person name="Zheng Y."/>
            <person name="Lin W."/>
            <person name="Duan Y."/>
            <person name="Cao H."/>
            <person name="Xiong S."/>
            <person name="Wang X."/>
            <person name="Wei L."/>
            <person name="Li C."/>
            <person name="Ma Q."/>
            <person name="Ju M."/>
            <person name="Zhao R."/>
            <person name="Li G."/>
            <person name="Mu C."/>
            <person name="Tian Q."/>
            <person name="Mei H."/>
            <person name="Zhang T."/>
            <person name="Gao T."/>
            <person name="Zhang H."/>
        </authorList>
    </citation>
    <scope>NUCLEOTIDE SEQUENCE</scope>
    <source>
        <strain evidence="1">G01</strain>
    </source>
</reference>
<sequence>MAAEWWPRRWQAANRSGQEYPTGRAYRAPRIYGASSGWGKTTVTGLSVTGQSHPLVCPFLLIQRVLACVVWGGVF</sequence>
<comment type="caution">
    <text evidence="1">The sequence shown here is derived from an EMBL/GenBank/DDBJ whole genome shotgun (WGS) entry which is preliminary data.</text>
</comment>
<evidence type="ECO:0000313" key="1">
    <source>
        <dbReference type="EMBL" id="KAL0381524.1"/>
    </source>
</evidence>
<dbReference type="AlphaFoldDB" id="A0AAW2RNA6"/>